<evidence type="ECO:0000313" key="7">
    <source>
        <dbReference type="Proteomes" id="UP000309673"/>
    </source>
</evidence>
<dbReference type="PANTHER" id="PTHR42811">
    <property type="entry name" value="SERINE ACETYLTRANSFERASE"/>
    <property type="match status" value="1"/>
</dbReference>
<evidence type="ECO:0000256" key="5">
    <source>
        <dbReference type="PIRNR" id="PIRNR000441"/>
    </source>
</evidence>
<dbReference type="InterPro" id="IPR005881">
    <property type="entry name" value="Ser_O-AcTrfase"/>
</dbReference>
<dbReference type="SUPFAM" id="SSF51161">
    <property type="entry name" value="Trimeric LpxA-like enzymes"/>
    <property type="match status" value="1"/>
</dbReference>
<dbReference type="Proteomes" id="UP000309673">
    <property type="component" value="Unassembled WGS sequence"/>
</dbReference>
<dbReference type="GO" id="GO:0006535">
    <property type="term" value="P:cysteine biosynthetic process from serine"/>
    <property type="evidence" value="ECO:0007669"/>
    <property type="project" value="InterPro"/>
</dbReference>
<organism evidence="6 7">
    <name type="scientific">Cohnella pontilimi</name>
    <dbReference type="NCBI Taxonomy" id="2564100"/>
    <lineage>
        <taxon>Bacteria</taxon>
        <taxon>Bacillati</taxon>
        <taxon>Bacillota</taxon>
        <taxon>Bacilli</taxon>
        <taxon>Bacillales</taxon>
        <taxon>Paenibacillaceae</taxon>
        <taxon>Cohnella</taxon>
    </lineage>
</organism>
<dbReference type="InterPro" id="IPR045304">
    <property type="entry name" value="LbH_SAT"/>
</dbReference>
<dbReference type="AlphaFoldDB" id="A0A4U0FCX4"/>
<protein>
    <recommendedName>
        <fullName evidence="2 5">Serine acetyltransferase</fullName>
        <ecNumber evidence="5">2.3.1.30</ecNumber>
    </recommendedName>
</protein>
<reference evidence="6 7" key="1">
    <citation type="submission" date="2019-04" db="EMBL/GenBank/DDBJ databases">
        <title>Cohnella sp. nov., isolated from soil.</title>
        <authorList>
            <person name="Kim W."/>
        </authorList>
    </citation>
    <scope>NUCLEOTIDE SEQUENCE [LARGE SCALE GENOMIC DNA]</scope>
    <source>
        <strain evidence="6 7">CAU 1483</strain>
    </source>
</reference>
<dbReference type="Pfam" id="PF00132">
    <property type="entry name" value="Hexapep"/>
    <property type="match status" value="1"/>
</dbReference>
<evidence type="ECO:0000256" key="1">
    <source>
        <dbReference type="ARBA" id="ARBA00007274"/>
    </source>
</evidence>
<accession>A0A4U0FCX4</accession>
<gene>
    <name evidence="6" type="ORF">E5161_07890</name>
</gene>
<sequence length="187" mass="21136">MISDKKSYNHYVQSDLKANGMNKWKWRYRFSRQVMNFQLMLRKVEYYQNCRKDLLGRIYFYWLLNRFRELSIHLGFTIPPNVFGPGLSIAHYGSIVVNSKARIGANCRIHSAVNIGEGNKETPVIGDNVYIAPGAKIFGGITIGDNVRISANAVVNKDVPSDVTVAGIPAKIISDRRIKTIQLEDMG</sequence>
<name>A0A4U0FCX4_9BACL</name>
<evidence type="ECO:0000256" key="2">
    <source>
        <dbReference type="ARBA" id="ARBA00018522"/>
    </source>
</evidence>
<dbReference type="EMBL" id="SUPK01000003">
    <property type="protein sequence ID" value="TJY42753.1"/>
    <property type="molecule type" value="Genomic_DNA"/>
</dbReference>
<evidence type="ECO:0000256" key="3">
    <source>
        <dbReference type="ARBA" id="ARBA00022679"/>
    </source>
</evidence>
<keyword evidence="7" id="KW-1185">Reference proteome</keyword>
<dbReference type="RefSeq" id="WP_136777172.1">
    <property type="nucleotide sequence ID" value="NZ_SUPK01000003.1"/>
</dbReference>
<dbReference type="PIRSF" id="PIRSF000441">
    <property type="entry name" value="CysE"/>
    <property type="match status" value="1"/>
</dbReference>
<keyword evidence="4 5" id="KW-0012">Acyltransferase</keyword>
<dbReference type="EC" id="2.3.1.30" evidence="5"/>
<dbReference type="GO" id="GO:0009001">
    <property type="term" value="F:serine O-acetyltransferase activity"/>
    <property type="evidence" value="ECO:0007669"/>
    <property type="project" value="UniProtKB-EC"/>
</dbReference>
<comment type="caution">
    <text evidence="6">The sequence shown here is derived from an EMBL/GenBank/DDBJ whole genome shotgun (WGS) entry which is preliminary data.</text>
</comment>
<comment type="catalytic activity">
    <reaction evidence="5">
        <text>L-serine + acetyl-CoA = O-acetyl-L-serine + CoA</text>
        <dbReference type="Rhea" id="RHEA:24560"/>
        <dbReference type="ChEBI" id="CHEBI:33384"/>
        <dbReference type="ChEBI" id="CHEBI:57287"/>
        <dbReference type="ChEBI" id="CHEBI:57288"/>
        <dbReference type="ChEBI" id="CHEBI:58340"/>
        <dbReference type="EC" id="2.3.1.30"/>
    </reaction>
</comment>
<proteinExistence type="inferred from homology"/>
<keyword evidence="3 5" id="KW-0808">Transferase</keyword>
<comment type="similarity">
    <text evidence="1 5">Belongs to the transferase hexapeptide repeat family.</text>
</comment>
<evidence type="ECO:0000256" key="4">
    <source>
        <dbReference type="ARBA" id="ARBA00023315"/>
    </source>
</evidence>
<evidence type="ECO:0000313" key="6">
    <source>
        <dbReference type="EMBL" id="TJY42753.1"/>
    </source>
</evidence>
<dbReference type="OrthoDB" id="9814490at2"/>
<dbReference type="Gene3D" id="2.160.10.10">
    <property type="entry name" value="Hexapeptide repeat proteins"/>
    <property type="match status" value="1"/>
</dbReference>
<dbReference type="CDD" id="cd03354">
    <property type="entry name" value="LbH_SAT"/>
    <property type="match status" value="1"/>
</dbReference>
<dbReference type="GO" id="GO:0005737">
    <property type="term" value="C:cytoplasm"/>
    <property type="evidence" value="ECO:0007669"/>
    <property type="project" value="InterPro"/>
</dbReference>
<dbReference type="InterPro" id="IPR011004">
    <property type="entry name" value="Trimer_LpxA-like_sf"/>
</dbReference>
<dbReference type="InterPro" id="IPR001451">
    <property type="entry name" value="Hexapep"/>
</dbReference>